<feature type="domain" description="Carbohydrate kinase PfkB" evidence="4">
    <location>
        <begin position="89"/>
        <end position="345"/>
    </location>
</feature>
<gene>
    <name evidence="5" type="ORF">PNK_0173</name>
</gene>
<dbReference type="Proteomes" id="UP000069902">
    <property type="component" value="Chromosome cPNK"/>
</dbReference>
<dbReference type="SUPFAM" id="SSF53613">
    <property type="entry name" value="Ribokinase-like"/>
    <property type="match status" value="1"/>
</dbReference>
<sequence>MYSLVFSLILLISNLVLHAQDFELSEDHRFMIAKHPYRILGVGAACIDLLIPVKEDFLKHVPGEKGGAQAIDIEKLNHIIALSDLKPQVATGGSCANTIKGLASLGEKCGFLSHVGTDPLGEHFSNYTKGLGITGLFTYSSRPTARVLCLITPDGQRTMRFFAGASQEMSNHYLHPDYFKDVKLVHIDSYSLRNGEMVARVMQLAKEAGAKISIDLSSFEIVREYYPTLCELLPNYVDIVFANQDETKAMTGLNPYEGCQRLQEICSIAVVLMGKEGCLVGHQDRILHSPAFPAKVIDTTGAGDLFASGFLYGYQQGYSLEESARLGNRLGSAIVEIKGAELPEEKWKDIRKTLNLESITDQRT</sequence>
<evidence type="ECO:0000256" key="3">
    <source>
        <dbReference type="ARBA" id="ARBA00022777"/>
    </source>
</evidence>
<dbReference type="CDD" id="cd01168">
    <property type="entry name" value="adenosine_kinase"/>
    <property type="match status" value="1"/>
</dbReference>
<evidence type="ECO:0000256" key="1">
    <source>
        <dbReference type="ARBA" id="ARBA00010688"/>
    </source>
</evidence>
<comment type="similarity">
    <text evidence="1">Belongs to the carbohydrate kinase PfkB family.</text>
</comment>
<dbReference type="KEGG" id="pnl:PNK_0173"/>
<dbReference type="PANTHER" id="PTHR43320">
    <property type="entry name" value="SUGAR KINASE"/>
    <property type="match status" value="1"/>
</dbReference>
<dbReference type="InterPro" id="IPR029056">
    <property type="entry name" value="Ribokinase-like"/>
</dbReference>
<dbReference type="Pfam" id="PF00294">
    <property type="entry name" value="PfkB"/>
    <property type="match status" value="1"/>
</dbReference>
<proteinExistence type="inferred from homology"/>
<dbReference type="FunCoup" id="A0A0U5EPD9">
    <property type="interactions" value="76"/>
</dbReference>
<dbReference type="InterPro" id="IPR002173">
    <property type="entry name" value="Carboh/pur_kinase_PfkB_CS"/>
</dbReference>
<dbReference type="GO" id="GO:0016301">
    <property type="term" value="F:kinase activity"/>
    <property type="evidence" value="ECO:0007669"/>
    <property type="project" value="UniProtKB-KW"/>
</dbReference>
<dbReference type="EMBL" id="LN879502">
    <property type="protein sequence ID" value="CUI15811.1"/>
    <property type="molecule type" value="Genomic_DNA"/>
</dbReference>
<dbReference type="InParanoid" id="A0A0U5EPD9"/>
<accession>A0A0U5EPD9</accession>
<dbReference type="PATRIC" id="fig|389348.3.peg.201"/>
<reference evidence="6" key="1">
    <citation type="submission" date="2015-09" db="EMBL/GenBank/DDBJ databases">
        <authorList>
            <person name="Bertelli C."/>
        </authorList>
    </citation>
    <scope>NUCLEOTIDE SEQUENCE [LARGE SCALE GENOMIC DNA]</scope>
    <source>
        <strain evidence="6">KNic</strain>
    </source>
</reference>
<evidence type="ECO:0000256" key="2">
    <source>
        <dbReference type="ARBA" id="ARBA00022679"/>
    </source>
</evidence>
<protein>
    <submittedName>
        <fullName evidence="5">Putative carbohydrate kinase, PfkB family</fullName>
    </submittedName>
</protein>
<evidence type="ECO:0000313" key="6">
    <source>
        <dbReference type="Proteomes" id="UP000069902"/>
    </source>
</evidence>
<keyword evidence="3 5" id="KW-0418">Kinase</keyword>
<keyword evidence="6" id="KW-1185">Reference proteome</keyword>
<evidence type="ECO:0000259" key="4">
    <source>
        <dbReference type="Pfam" id="PF00294"/>
    </source>
</evidence>
<evidence type="ECO:0000313" key="5">
    <source>
        <dbReference type="EMBL" id="CUI15811.1"/>
    </source>
</evidence>
<name>A0A0U5EPD9_9BACT</name>
<keyword evidence="2" id="KW-0808">Transferase</keyword>
<dbReference type="PANTHER" id="PTHR43320:SF1">
    <property type="entry name" value="OS01G0105900 PROTEIN"/>
    <property type="match status" value="1"/>
</dbReference>
<dbReference type="PROSITE" id="PS00584">
    <property type="entry name" value="PFKB_KINASES_2"/>
    <property type="match status" value="1"/>
</dbReference>
<dbReference type="Gene3D" id="3.40.1190.20">
    <property type="match status" value="1"/>
</dbReference>
<dbReference type="InterPro" id="IPR052700">
    <property type="entry name" value="Carb_kinase_PfkB-like"/>
</dbReference>
<organism evidence="5 6">
    <name type="scientific">Candidatus Protochlamydia naegleriophila</name>
    <dbReference type="NCBI Taxonomy" id="389348"/>
    <lineage>
        <taxon>Bacteria</taxon>
        <taxon>Pseudomonadati</taxon>
        <taxon>Chlamydiota</taxon>
        <taxon>Chlamydiia</taxon>
        <taxon>Parachlamydiales</taxon>
        <taxon>Parachlamydiaceae</taxon>
        <taxon>Candidatus Protochlamydia</taxon>
    </lineage>
</organism>
<dbReference type="STRING" id="389348.PNK_0173"/>
<dbReference type="InterPro" id="IPR011611">
    <property type="entry name" value="PfkB_dom"/>
</dbReference>
<dbReference type="AlphaFoldDB" id="A0A0U5EPD9"/>
<dbReference type="RefSeq" id="WP_059059713.1">
    <property type="nucleotide sequence ID" value="NZ_LN879502.1"/>
</dbReference>